<dbReference type="InterPro" id="IPR051827">
    <property type="entry name" value="Cas4_exonuclease"/>
</dbReference>
<sequence>MTWREEEYLMISGIQHFVFCRRQWALIHIEQQWAENRLTAEGQLIHKNAHNDRFVEKRAGVMTVRGLRISSRTLGASGICDVVEFTQTEPGEEGARLAGHRGLWKVLPVEYKRGKDKSDDCDILQLAAQVICLEEMLGCSIEKGCLYYHAIRHRRDIPITEELRQQVRDMFAEMHQYYERRYIPRVKPSRACTSCSLKDLCLPKLQKAGTVADYYAGRFQEEGL</sequence>
<keyword evidence="9 13" id="KW-0408">Iron</keyword>
<dbReference type="GO" id="GO:0046872">
    <property type="term" value="F:metal ion binding"/>
    <property type="evidence" value="ECO:0007669"/>
    <property type="project" value="UniProtKB-KW"/>
</dbReference>
<dbReference type="RefSeq" id="WP_012938137.1">
    <property type="nucleotide sequence ID" value="NC_013740.1"/>
</dbReference>
<dbReference type="GeneID" id="78334516"/>
<dbReference type="KEGG" id="afn:Acfer_0760"/>
<comment type="cofactor">
    <cofactor evidence="13">
        <name>iron-sulfur cluster</name>
        <dbReference type="ChEBI" id="CHEBI:30408"/>
    </cofactor>
</comment>
<dbReference type="InterPro" id="IPR011604">
    <property type="entry name" value="PDDEXK-like_dom_sf"/>
</dbReference>
<comment type="cofactor">
    <cofactor evidence="13">
        <name>Mg(2+)</name>
        <dbReference type="ChEBI" id="CHEBI:18420"/>
    </cofactor>
    <cofactor evidence="13">
        <name>Mn(2+)</name>
        <dbReference type="ChEBI" id="CHEBI:29035"/>
    </cofactor>
    <text evidence="13">Mg(2+) or Mn(2+) required for ssDNA cleavage activity.</text>
</comment>
<evidence type="ECO:0000256" key="1">
    <source>
        <dbReference type="ARBA" id="ARBA00001966"/>
    </source>
</evidence>
<feature type="domain" description="DUF83" evidence="14">
    <location>
        <begin position="106"/>
        <end position="202"/>
    </location>
</feature>
<protein>
    <recommendedName>
        <fullName evidence="4 13">CRISPR-associated exonuclease Cas4</fullName>
        <ecNumber evidence="3 13">3.1.12.1</ecNumber>
    </recommendedName>
</protein>
<accession>D2RJ96</accession>
<reference evidence="15 16" key="1">
    <citation type="journal article" date="2010" name="Stand. Genomic Sci.">
        <title>Complete genome sequence of Acidaminococcus fermentans type strain (VR4).</title>
        <authorList>
            <person name="Chang Y.J."/>
            <person name="Pukall R."/>
            <person name="Saunders E."/>
            <person name="Lapidus A."/>
            <person name="Copeland A."/>
            <person name="Nolan M."/>
            <person name="Glavina Del Rio T."/>
            <person name="Lucas S."/>
            <person name="Chen F."/>
            <person name="Tice H."/>
            <person name="Cheng J.F."/>
            <person name="Han C."/>
            <person name="Detter J.C."/>
            <person name="Bruce D."/>
            <person name="Goodwin L."/>
            <person name="Pitluck S."/>
            <person name="Mikhailova N."/>
            <person name="Liolios K."/>
            <person name="Pati A."/>
            <person name="Ivanova N."/>
            <person name="Mavromatis K."/>
            <person name="Chen A."/>
            <person name="Palaniappan K."/>
            <person name="Land M."/>
            <person name="Hauser L."/>
            <person name="Jeffries C.D."/>
            <person name="Brettin T."/>
            <person name="Rohde M."/>
            <person name="Goker M."/>
            <person name="Bristow J."/>
            <person name="Eisen J.A."/>
            <person name="Markowitz V."/>
            <person name="Hugenholtz P."/>
            <person name="Kyrpides N.C."/>
            <person name="Klenk H.P."/>
        </authorList>
    </citation>
    <scope>NUCLEOTIDE SEQUENCE [LARGE SCALE GENOMIC DNA]</scope>
    <source>
        <strain evidence="16">ATCC 25085 / DSM 20731 / CCUG 9996 / CIP 106432 / VR4</strain>
    </source>
</reference>
<evidence type="ECO:0000259" key="14">
    <source>
        <dbReference type="Pfam" id="PF01930"/>
    </source>
</evidence>
<dbReference type="NCBIfam" id="TIGR00372">
    <property type="entry name" value="cas4"/>
    <property type="match status" value="1"/>
</dbReference>
<keyword evidence="12 13" id="KW-0464">Manganese</keyword>
<comment type="cofactor">
    <cofactor evidence="1">
        <name>[4Fe-4S] cluster</name>
        <dbReference type="ChEBI" id="CHEBI:49883"/>
    </cofactor>
</comment>
<evidence type="ECO:0000256" key="10">
    <source>
        <dbReference type="ARBA" id="ARBA00023014"/>
    </source>
</evidence>
<dbReference type="AlphaFoldDB" id="D2RJ96"/>
<dbReference type="GO" id="GO:0004527">
    <property type="term" value="F:exonuclease activity"/>
    <property type="evidence" value="ECO:0007669"/>
    <property type="project" value="UniProtKB-KW"/>
</dbReference>
<dbReference type="PANTHER" id="PTHR36531">
    <property type="entry name" value="CRISPR-ASSOCIATED EXONUCLEASE CAS4"/>
    <property type="match status" value="1"/>
</dbReference>
<keyword evidence="7 13" id="KW-0378">Hydrolase</keyword>
<evidence type="ECO:0000256" key="6">
    <source>
        <dbReference type="ARBA" id="ARBA00022723"/>
    </source>
</evidence>
<dbReference type="STRING" id="591001.Acfer_0760"/>
<proteinExistence type="inferred from homology"/>
<evidence type="ECO:0000256" key="8">
    <source>
        <dbReference type="ARBA" id="ARBA00022839"/>
    </source>
</evidence>
<dbReference type="PANTHER" id="PTHR36531:SF6">
    <property type="entry name" value="DNA REPLICATION ATP-DEPENDENT HELICASE_NUCLEASE DNA2"/>
    <property type="match status" value="1"/>
</dbReference>
<evidence type="ECO:0000256" key="9">
    <source>
        <dbReference type="ARBA" id="ARBA00023004"/>
    </source>
</evidence>
<dbReference type="OrthoDB" id="9781776at2"/>
<evidence type="ECO:0000256" key="2">
    <source>
        <dbReference type="ARBA" id="ARBA00009189"/>
    </source>
</evidence>
<evidence type="ECO:0000256" key="13">
    <source>
        <dbReference type="RuleBase" id="RU365022"/>
    </source>
</evidence>
<dbReference type="GO" id="GO:0051607">
    <property type="term" value="P:defense response to virus"/>
    <property type="evidence" value="ECO:0007669"/>
    <property type="project" value="UniProtKB-KW"/>
</dbReference>
<keyword evidence="10 13" id="KW-0411">Iron-sulfur</keyword>
<evidence type="ECO:0000313" key="15">
    <source>
        <dbReference type="EMBL" id="ADB47148.1"/>
    </source>
</evidence>
<keyword evidence="16" id="KW-1185">Reference proteome</keyword>
<organism evidence="15 16">
    <name type="scientific">Acidaminococcus fermentans (strain ATCC 25085 / DSM 20731 / CCUG 9996 / CIP 106432 / VR4)</name>
    <dbReference type="NCBI Taxonomy" id="591001"/>
    <lineage>
        <taxon>Bacteria</taxon>
        <taxon>Bacillati</taxon>
        <taxon>Bacillota</taxon>
        <taxon>Negativicutes</taxon>
        <taxon>Acidaminococcales</taxon>
        <taxon>Acidaminococcaceae</taxon>
        <taxon>Acidaminococcus</taxon>
    </lineage>
</organism>
<evidence type="ECO:0000256" key="7">
    <source>
        <dbReference type="ARBA" id="ARBA00022801"/>
    </source>
</evidence>
<gene>
    <name evidence="15" type="ordered locus">Acfer_0760</name>
</gene>
<keyword evidence="5 13" id="KW-0540">Nuclease</keyword>
<evidence type="ECO:0000256" key="12">
    <source>
        <dbReference type="ARBA" id="ARBA00023211"/>
    </source>
</evidence>
<evidence type="ECO:0000256" key="5">
    <source>
        <dbReference type="ARBA" id="ARBA00022722"/>
    </source>
</evidence>
<dbReference type="EMBL" id="CP001859">
    <property type="protein sequence ID" value="ADB47148.1"/>
    <property type="molecule type" value="Genomic_DNA"/>
</dbReference>
<keyword evidence="11 13" id="KW-0051">Antiviral defense</keyword>
<evidence type="ECO:0000256" key="3">
    <source>
        <dbReference type="ARBA" id="ARBA00012768"/>
    </source>
</evidence>
<dbReference type="InterPro" id="IPR013343">
    <property type="entry name" value="CRISPR-assoc_prot_Cas4"/>
</dbReference>
<dbReference type="eggNOG" id="COG1468">
    <property type="taxonomic scope" value="Bacteria"/>
</dbReference>
<dbReference type="InterPro" id="IPR022765">
    <property type="entry name" value="Dna2/Cas4_DUF83"/>
</dbReference>
<comment type="similarity">
    <text evidence="2 13">Belongs to the CRISPR-associated exonuclease Cas4 family.</text>
</comment>
<evidence type="ECO:0000256" key="11">
    <source>
        <dbReference type="ARBA" id="ARBA00023118"/>
    </source>
</evidence>
<evidence type="ECO:0000256" key="4">
    <source>
        <dbReference type="ARBA" id="ARBA00020049"/>
    </source>
</evidence>
<name>D2RJ96_ACIFV</name>
<dbReference type="EC" id="3.1.12.1" evidence="3 13"/>
<dbReference type="HOGENOM" id="CLU_102055_1_1_9"/>
<dbReference type="Pfam" id="PF01930">
    <property type="entry name" value="Cas_Cas4"/>
    <property type="match status" value="1"/>
</dbReference>
<dbReference type="Gene3D" id="3.90.320.10">
    <property type="match status" value="1"/>
</dbReference>
<evidence type="ECO:0000313" key="16">
    <source>
        <dbReference type="Proteomes" id="UP000001902"/>
    </source>
</evidence>
<dbReference type="Proteomes" id="UP000001902">
    <property type="component" value="Chromosome"/>
</dbReference>
<comment type="function">
    <text evidence="13">CRISPR (clustered regularly interspaced short palindromic repeat) is an adaptive immune system that provides protection against mobile genetic elements (viruses, transposable elements and conjugative plasmids). CRISPR clusters contain sequences complementary to antecedent mobile elements and target invading nucleic acids. CRISPR clusters are transcribed and processed into CRISPR RNA (crRNA).</text>
</comment>
<dbReference type="GO" id="GO:0051536">
    <property type="term" value="F:iron-sulfur cluster binding"/>
    <property type="evidence" value="ECO:0007669"/>
    <property type="project" value="UniProtKB-KW"/>
</dbReference>
<keyword evidence="6 13" id="KW-0479">Metal-binding</keyword>
<keyword evidence="8 13" id="KW-0269">Exonuclease</keyword>